<gene>
    <name evidence="2" type="ORF">GIB67_004468</name>
    <name evidence="1" type="ORF">GIB67_039673</name>
</gene>
<evidence type="ECO:0000313" key="3">
    <source>
        <dbReference type="Proteomes" id="UP000541444"/>
    </source>
</evidence>
<dbReference type="OrthoDB" id="1932414at2759"/>
<proteinExistence type="predicted"/>
<dbReference type="AlphaFoldDB" id="A0A7J7LS10"/>
<reference evidence="1 3" key="1">
    <citation type="journal article" date="2020" name="IScience">
        <title>Genome Sequencing of the Endangered Kingdonia uniflora (Circaeasteraceae, Ranunculales) Reveals Potential Mechanisms of Evolutionary Specialization.</title>
        <authorList>
            <person name="Sun Y."/>
            <person name="Deng T."/>
            <person name="Zhang A."/>
            <person name="Moore M.J."/>
            <person name="Landis J.B."/>
            <person name="Lin N."/>
            <person name="Zhang H."/>
            <person name="Zhang X."/>
            <person name="Huang J."/>
            <person name="Zhang X."/>
            <person name="Sun H."/>
            <person name="Wang H."/>
        </authorList>
    </citation>
    <scope>NUCLEOTIDE SEQUENCE [LARGE SCALE GENOMIC DNA]</scope>
    <source>
        <strain evidence="1">TB1705</strain>
        <tissue evidence="1">Leaf</tissue>
    </source>
</reference>
<dbReference type="PANTHER" id="PTHR36795">
    <property type="entry name" value="OS01G0938400 PROTEIN"/>
    <property type="match status" value="1"/>
</dbReference>
<sequence length="131" mass="15335">MLPSAKLSYQRLRNEVEFEGEHEQRLVGRTRSWSRITTRVTSKRRPKVRIPGLRKFLRRKAKLFSFVKVSMGKVLQRLKESRSHMGEIFAGNYLFVQVSPSLKCPGHNKKYISYGLHDLNSRYSVGRVAQR</sequence>
<evidence type="ECO:0000313" key="2">
    <source>
        <dbReference type="EMBL" id="KAF6157530.1"/>
    </source>
</evidence>
<protein>
    <submittedName>
        <fullName evidence="1">Uncharacterized protein</fullName>
    </submittedName>
</protein>
<organism evidence="1 3">
    <name type="scientific">Kingdonia uniflora</name>
    <dbReference type="NCBI Taxonomy" id="39325"/>
    <lineage>
        <taxon>Eukaryota</taxon>
        <taxon>Viridiplantae</taxon>
        <taxon>Streptophyta</taxon>
        <taxon>Embryophyta</taxon>
        <taxon>Tracheophyta</taxon>
        <taxon>Spermatophyta</taxon>
        <taxon>Magnoliopsida</taxon>
        <taxon>Ranunculales</taxon>
        <taxon>Circaeasteraceae</taxon>
        <taxon>Kingdonia</taxon>
    </lineage>
</organism>
<dbReference type="EMBL" id="JACGCM010001275">
    <property type="protein sequence ID" value="KAF6157530.1"/>
    <property type="molecule type" value="Genomic_DNA"/>
</dbReference>
<accession>A0A7J7LS10</accession>
<dbReference type="Proteomes" id="UP000541444">
    <property type="component" value="Unassembled WGS sequence"/>
</dbReference>
<dbReference type="EMBL" id="JACGCM010002071">
    <property type="protein sequence ID" value="KAF6145369.1"/>
    <property type="molecule type" value="Genomic_DNA"/>
</dbReference>
<comment type="caution">
    <text evidence="1">The sequence shown here is derived from an EMBL/GenBank/DDBJ whole genome shotgun (WGS) entry which is preliminary data.</text>
</comment>
<evidence type="ECO:0000313" key="1">
    <source>
        <dbReference type="EMBL" id="KAF6145369.1"/>
    </source>
</evidence>
<name>A0A7J7LS10_9MAGN</name>
<dbReference type="PANTHER" id="PTHR36795:SF2">
    <property type="entry name" value="OS01G0938400 PROTEIN"/>
    <property type="match status" value="1"/>
</dbReference>
<keyword evidence="3" id="KW-1185">Reference proteome</keyword>